<evidence type="ECO:0000256" key="3">
    <source>
        <dbReference type="ARBA" id="ARBA00012140"/>
    </source>
</evidence>
<evidence type="ECO:0000259" key="14">
    <source>
        <dbReference type="PROSITE" id="PS51686"/>
    </source>
</evidence>
<dbReference type="PRINTS" id="PR02008">
    <property type="entry name" value="RCMTFAMILY"/>
</dbReference>
<dbReference type="InterPro" id="IPR001678">
    <property type="entry name" value="MeTrfase_RsmB-F_NOP2_dom"/>
</dbReference>
<comment type="subcellular location">
    <subcellularLocation>
        <location evidence="2">Cytoplasm</location>
    </subcellularLocation>
</comment>
<keyword evidence="9 13" id="KW-0694">RNA-binding</keyword>
<dbReference type="EMBL" id="JBJUVG010000002">
    <property type="protein sequence ID" value="MFM9413157.1"/>
    <property type="molecule type" value="Genomic_DNA"/>
</dbReference>
<dbReference type="PANTHER" id="PTHR22807:SF53">
    <property type="entry name" value="RIBOSOMAL RNA SMALL SUBUNIT METHYLTRANSFERASE B-RELATED"/>
    <property type="match status" value="1"/>
</dbReference>
<feature type="domain" description="SAM-dependent MTase RsmB/NOP-type" evidence="14">
    <location>
        <begin position="175"/>
        <end position="447"/>
    </location>
</feature>
<evidence type="ECO:0000256" key="2">
    <source>
        <dbReference type="ARBA" id="ARBA00004496"/>
    </source>
</evidence>
<evidence type="ECO:0000256" key="12">
    <source>
        <dbReference type="ARBA" id="ARBA00047283"/>
    </source>
</evidence>
<evidence type="ECO:0000256" key="10">
    <source>
        <dbReference type="ARBA" id="ARBA00030399"/>
    </source>
</evidence>
<protein>
    <recommendedName>
        <fullName evidence="3">16S rRNA (cytosine(967)-C(5))-methyltransferase</fullName>
        <ecNumber evidence="3">2.1.1.176</ecNumber>
    </recommendedName>
    <alternativeName>
        <fullName evidence="10">16S rRNA m5C967 methyltransferase</fullName>
    </alternativeName>
    <alternativeName>
        <fullName evidence="11">rRNA (cytosine-C(5)-)-methyltransferase RsmB</fullName>
    </alternativeName>
</protein>
<evidence type="ECO:0000256" key="9">
    <source>
        <dbReference type="ARBA" id="ARBA00022884"/>
    </source>
</evidence>
<dbReference type="Gene3D" id="1.10.940.10">
    <property type="entry name" value="NusB-like"/>
    <property type="match status" value="1"/>
</dbReference>
<dbReference type="GO" id="GO:0032259">
    <property type="term" value="P:methylation"/>
    <property type="evidence" value="ECO:0007669"/>
    <property type="project" value="UniProtKB-KW"/>
</dbReference>
<dbReference type="Pfam" id="PF01029">
    <property type="entry name" value="NusB"/>
    <property type="match status" value="1"/>
</dbReference>
<sequence length="451" mass="50979">MTEHHARDLAVQILYAVDEEGAYTNLELDKALFSCELSAEDKGLVTELVYGTVTYRDHLDYVLANYSNKPLKKLDSYTHQILRMALYQLIFLDRIPDHAVVSEAVNTAKRLQGKHQQADKFINAILRNYLKDDQPVKWPDKRKNAAGYLAKYYSFPQWIVDTWLKEYGKAGAEALCQYMNARPPLLARVNTLQIQPDALIQKLAREGVRADRLDRVPEGLALYNPGGLRQLQSFQAGDFIIQDASSMLVAHALDPSPGEYIADLCAAPGGKTTHIAALMKDQGRIDAFDLHPHRVQLIRENMDRLGISIIQPQVQDAQAMEAQGLYDRVLVDAPCSGLGVLNRRPDARWQRRRQQLPDLVHLQAAILDKAAAALKLGGTLLYSTCTTLRAENEDQCQHFLDRHPDFKPDSLPDLLTPYQVEEGKHICRIIPQRDQMDGFFIAKFRKVGQDD</sequence>
<organism evidence="15 16">
    <name type="scientific">Peptococcus simiae</name>
    <dbReference type="NCBI Taxonomy" id="1643805"/>
    <lineage>
        <taxon>Bacteria</taxon>
        <taxon>Bacillati</taxon>
        <taxon>Bacillota</taxon>
        <taxon>Clostridia</taxon>
        <taxon>Eubacteriales</taxon>
        <taxon>Peptococcaceae</taxon>
        <taxon>Peptococcus</taxon>
    </lineage>
</organism>
<keyword evidence="8 13" id="KW-0949">S-adenosyl-L-methionine</keyword>
<feature type="binding site" evidence="13">
    <location>
        <begin position="265"/>
        <end position="271"/>
    </location>
    <ligand>
        <name>S-adenosyl-L-methionine</name>
        <dbReference type="ChEBI" id="CHEBI:59789"/>
    </ligand>
</feature>
<evidence type="ECO:0000256" key="1">
    <source>
        <dbReference type="ARBA" id="ARBA00002724"/>
    </source>
</evidence>
<gene>
    <name evidence="15" type="primary">rsmB</name>
    <name evidence="15" type="ORF">ACKQTC_02080</name>
</gene>
<dbReference type="RefSeq" id="WP_408976775.1">
    <property type="nucleotide sequence ID" value="NZ_JBJUVG010000002.1"/>
</dbReference>
<evidence type="ECO:0000313" key="15">
    <source>
        <dbReference type="EMBL" id="MFM9413157.1"/>
    </source>
</evidence>
<keyword evidence="7 13" id="KW-0808">Transferase</keyword>
<comment type="similarity">
    <text evidence="13">Belongs to the class I-like SAM-binding methyltransferase superfamily. RsmB/NOP family.</text>
</comment>
<dbReference type="Pfam" id="PF01189">
    <property type="entry name" value="Methyltr_RsmB-F"/>
    <property type="match status" value="1"/>
</dbReference>
<dbReference type="Gene3D" id="3.40.50.150">
    <property type="entry name" value="Vaccinia Virus protein VP39"/>
    <property type="match status" value="1"/>
</dbReference>
<dbReference type="EC" id="2.1.1.176" evidence="3"/>
<dbReference type="Gene3D" id="3.30.70.1170">
    <property type="entry name" value="Sun protein, domain 3"/>
    <property type="match status" value="1"/>
</dbReference>
<name>A0ABW9GWX7_9FIRM</name>
<proteinExistence type="inferred from homology"/>
<dbReference type="InterPro" id="IPR006027">
    <property type="entry name" value="NusB_RsmB_TIM44"/>
</dbReference>
<evidence type="ECO:0000256" key="7">
    <source>
        <dbReference type="ARBA" id="ARBA00022679"/>
    </source>
</evidence>
<evidence type="ECO:0000256" key="4">
    <source>
        <dbReference type="ARBA" id="ARBA00022490"/>
    </source>
</evidence>
<feature type="active site" description="Nucleophile" evidence="13">
    <location>
        <position position="385"/>
    </location>
</feature>
<keyword evidence="4" id="KW-0963">Cytoplasm</keyword>
<evidence type="ECO:0000256" key="5">
    <source>
        <dbReference type="ARBA" id="ARBA00022552"/>
    </source>
</evidence>
<dbReference type="InterPro" id="IPR029063">
    <property type="entry name" value="SAM-dependent_MTases_sf"/>
</dbReference>
<evidence type="ECO:0000256" key="11">
    <source>
        <dbReference type="ARBA" id="ARBA00031088"/>
    </source>
</evidence>
<evidence type="ECO:0000313" key="16">
    <source>
        <dbReference type="Proteomes" id="UP001631949"/>
    </source>
</evidence>
<evidence type="ECO:0000256" key="6">
    <source>
        <dbReference type="ARBA" id="ARBA00022603"/>
    </source>
</evidence>
<dbReference type="PANTHER" id="PTHR22807">
    <property type="entry name" value="NOP2 YEAST -RELATED NOL1/NOP2/FMU SUN DOMAIN-CONTAINING"/>
    <property type="match status" value="1"/>
</dbReference>
<dbReference type="InterPro" id="IPR049560">
    <property type="entry name" value="MeTrfase_RsmB-F_NOP2_cat"/>
</dbReference>
<dbReference type="InterPro" id="IPR004573">
    <property type="entry name" value="rRNA_ssu_MeTfrase_B"/>
</dbReference>
<accession>A0ABW9GWX7</accession>
<dbReference type="SUPFAM" id="SSF48013">
    <property type="entry name" value="NusB-like"/>
    <property type="match status" value="1"/>
</dbReference>
<dbReference type="PROSITE" id="PS51686">
    <property type="entry name" value="SAM_MT_RSMB_NOP"/>
    <property type="match status" value="1"/>
</dbReference>
<feature type="binding site" evidence="13">
    <location>
        <position position="289"/>
    </location>
    <ligand>
        <name>S-adenosyl-L-methionine</name>
        <dbReference type="ChEBI" id="CHEBI:59789"/>
    </ligand>
</feature>
<dbReference type="Pfam" id="PF22458">
    <property type="entry name" value="RsmF-B_ferredox"/>
    <property type="match status" value="1"/>
</dbReference>
<dbReference type="SUPFAM" id="SSF53335">
    <property type="entry name" value="S-adenosyl-L-methionine-dependent methyltransferases"/>
    <property type="match status" value="1"/>
</dbReference>
<dbReference type="InterPro" id="IPR054728">
    <property type="entry name" value="RsmB-like_ferredoxin"/>
</dbReference>
<keyword evidence="6 13" id="KW-0489">Methyltransferase</keyword>
<comment type="caution">
    <text evidence="15">The sequence shown here is derived from an EMBL/GenBank/DDBJ whole genome shotgun (WGS) entry which is preliminary data.</text>
</comment>
<evidence type="ECO:0000256" key="8">
    <source>
        <dbReference type="ARBA" id="ARBA00022691"/>
    </source>
</evidence>
<dbReference type="Proteomes" id="UP001631949">
    <property type="component" value="Unassembled WGS sequence"/>
</dbReference>
<keyword evidence="16" id="KW-1185">Reference proteome</keyword>
<keyword evidence="5" id="KW-0698">rRNA processing</keyword>
<feature type="binding site" evidence="13">
    <location>
        <position position="332"/>
    </location>
    <ligand>
        <name>S-adenosyl-L-methionine</name>
        <dbReference type="ChEBI" id="CHEBI:59789"/>
    </ligand>
</feature>
<comment type="catalytic activity">
    <reaction evidence="12">
        <text>cytidine(967) in 16S rRNA + S-adenosyl-L-methionine = 5-methylcytidine(967) in 16S rRNA + S-adenosyl-L-homocysteine + H(+)</text>
        <dbReference type="Rhea" id="RHEA:42748"/>
        <dbReference type="Rhea" id="RHEA-COMP:10219"/>
        <dbReference type="Rhea" id="RHEA-COMP:10220"/>
        <dbReference type="ChEBI" id="CHEBI:15378"/>
        <dbReference type="ChEBI" id="CHEBI:57856"/>
        <dbReference type="ChEBI" id="CHEBI:59789"/>
        <dbReference type="ChEBI" id="CHEBI:74483"/>
        <dbReference type="ChEBI" id="CHEBI:82748"/>
        <dbReference type="EC" id="2.1.1.176"/>
    </reaction>
</comment>
<comment type="function">
    <text evidence="1">Specifically methylates the cytosine at position 967 (m5C967) of 16S rRNA.</text>
</comment>
<evidence type="ECO:0000256" key="13">
    <source>
        <dbReference type="PROSITE-ProRule" id="PRU01023"/>
    </source>
</evidence>
<dbReference type="NCBIfam" id="TIGR00563">
    <property type="entry name" value="rsmB"/>
    <property type="match status" value="1"/>
</dbReference>
<feature type="binding site" evidence="13">
    <location>
        <position position="316"/>
    </location>
    <ligand>
        <name>S-adenosyl-L-methionine</name>
        <dbReference type="ChEBI" id="CHEBI:59789"/>
    </ligand>
</feature>
<dbReference type="GO" id="GO:0008168">
    <property type="term" value="F:methyltransferase activity"/>
    <property type="evidence" value="ECO:0007669"/>
    <property type="project" value="UniProtKB-KW"/>
</dbReference>
<reference evidence="15 16" key="1">
    <citation type="journal article" date="2016" name="Int. J. Syst. Evol. Microbiol.">
        <title>Peptococcus simiae sp. nov., isolated from rhesus macaque faeces and emended description of the genus Peptococcus.</title>
        <authorList>
            <person name="Shkoporov A.N."/>
            <person name="Efimov B.A."/>
            <person name="Kondova I."/>
            <person name="Ouwerling B."/>
            <person name="Chaplin A.V."/>
            <person name="Shcherbakova V.A."/>
            <person name="Langermans J.A.M."/>
        </authorList>
    </citation>
    <scope>NUCLEOTIDE SEQUENCE [LARGE SCALE GENOMIC DNA]</scope>
    <source>
        <strain evidence="15 16">M108</strain>
    </source>
</reference>
<dbReference type="InterPro" id="IPR023267">
    <property type="entry name" value="RCMT"/>
</dbReference>
<dbReference type="NCBIfam" id="NF011494">
    <property type="entry name" value="PRK14902.1"/>
    <property type="match status" value="1"/>
</dbReference>
<dbReference type="InterPro" id="IPR035926">
    <property type="entry name" value="NusB-like_sf"/>
</dbReference>